<proteinExistence type="predicted"/>
<dbReference type="SUPFAM" id="SSF49384">
    <property type="entry name" value="Carbohydrate-binding domain"/>
    <property type="match status" value="1"/>
</dbReference>
<keyword evidence="2" id="KW-0119">Carbohydrate metabolism</keyword>
<feature type="domain" description="CBM2" evidence="3">
    <location>
        <begin position="1"/>
        <end position="80"/>
    </location>
</feature>
<evidence type="ECO:0000256" key="1">
    <source>
        <dbReference type="ARBA" id="ARBA00022729"/>
    </source>
</evidence>
<dbReference type="Gene3D" id="2.60.40.290">
    <property type="match status" value="1"/>
</dbReference>
<dbReference type="Proteomes" id="UP001344658">
    <property type="component" value="Unassembled WGS sequence"/>
</dbReference>
<evidence type="ECO:0000256" key="2">
    <source>
        <dbReference type="ARBA" id="ARBA00023326"/>
    </source>
</evidence>
<keyword evidence="1" id="KW-0732">Signal</keyword>
<keyword evidence="5" id="KW-1185">Reference proteome</keyword>
<gene>
    <name evidence="4" type="ORF">V2S66_10460</name>
</gene>
<dbReference type="InterPro" id="IPR001919">
    <property type="entry name" value="CBD2"/>
</dbReference>
<organism evidence="4 5">
    <name type="scientific">Actinacidiphila polyblastidii</name>
    <dbReference type="NCBI Taxonomy" id="3110430"/>
    <lineage>
        <taxon>Bacteria</taxon>
        <taxon>Bacillati</taxon>
        <taxon>Actinomycetota</taxon>
        <taxon>Actinomycetes</taxon>
        <taxon>Kitasatosporales</taxon>
        <taxon>Streptomycetaceae</taxon>
        <taxon>Actinacidiphila</taxon>
    </lineage>
</organism>
<name>A0ABU7PAV0_9ACTN</name>
<dbReference type="Pfam" id="PF00553">
    <property type="entry name" value="CBM_2"/>
    <property type="match status" value="1"/>
</dbReference>
<dbReference type="SMART" id="SM00637">
    <property type="entry name" value="CBD_II"/>
    <property type="match status" value="1"/>
</dbReference>
<dbReference type="InterPro" id="IPR008965">
    <property type="entry name" value="CBM2/CBM3_carb-bd_dom_sf"/>
</dbReference>
<dbReference type="InterPro" id="IPR012291">
    <property type="entry name" value="CBM2_carb-bd_dom_sf"/>
</dbReference>
<evidence type="ECO:0000313" key="5">
    <source>
        <dbReference type="Proteomes" id="UP001344658"/>
    </source>
</evidence>
<evidence type="ECO:0000313" key="4">
    <source>
        <dbReference type="EMBL" id="MEE4542382.1"/>
    </source>
</evidence>
<accession>A0ABU7PAV0</accession>
<comment type="caution">
    <text evidence="4">The sequence shown here is derived from an EMBL/GenBank/DDBJ whole genome shotgun (WGS) entry which is preliminary data.</text>
</comment>
<dbReference type="PROSITE" id="PS51173">
    <property type="entry name" value="CBM2"/>
    <property type="match status" value="1"/>
</dbReference>
<sequence length="80" mass="7864">MTVLNTSASKAISGWSVHVALPSGTTLGTVWNANLDSAGPPTTLRNASYNGTLAPAAATTFGMTLNGTGSGLAQPACAVT</sequence>
<protein>
    <submittedName>
        <fullName evidence="4">Cellulose binding domain-containing protein</fullName>
    </submittedName>
</protein>
<dbReference type="RefSeq" id="WP_330794313.1">
    <property type="nucleotide sequence ID" value="NZ_JAZEWV010000006.1"/>
</dbReference>
<dbReference type="EMBL" id="JAZEWV010000006">
    <property type="protein sequence ID" value="MEE4542382.1"/>
    <property type="molecule type" value="Genomic_DNA"/>
</dbReference>
<reference evidence="4 5" key="1">
    <citation type="submission" date="2023-12" db="EMBL/GenBank/DDBJ databases">
        <title>Streptomyces sp. V4-01.</title>
        <authorList>
            <person name="Somphong A."/>
            <person name="Phongsopitanun W."/>
        </authorList>
    </citation>
    <scope>NUCLEOTIDE SEQUENCE [LARGE SCALE GENOMIC DNA]</scope>
    <source>
        <strain evidence="4 5">V4-01</strain>
    </source>
</reference>
<keyword evidence="2" id="KW-0624">Polysaccharide degradation</keyword>
<evidence type="ECO:0000259" key="3">
    <source>
        <dbReference type="PROSITE" id="PS51173"/>
    </source>
</evidence>